<comment type="caution">
    <text evidence="6">The sequence shown here is derived from an EMBL/GenBank/DDBJ whole genome shotgun (WGS) entry which is preliminary data.</text>
</comment>
<dbReference type="Pfam" id="PF00501">
    <property type="entry name" value="AMP-binding"/>
    <property type="match status" value="1"/>
</dbReference>
<evidence type="ECO:0000256" key="1">
    <source>
        <dbReference type="ARBA" id="ARBA00006432"/>
    </source>
</evidence>
<dbReference type="PANTHER" id="PTHR43201">
    <property type="entry name" value="ACYL-COA SYNTHETASE"/>
    <property type="match status" value="1"/>
</dbReference>
<dbReference type="Gene3D" id="3.30.300.30">
    <property type="match status" value="1"/>
</dbReference>
<gene>
    <name evidence="6" type="ORF">NQ032_03775</name>
</gene>
<dbReference type="InterPro" id="IPR045851">
    <property type="entry name" value="AMP-bd_C_sf"/>
</dbReference>
<dbReference type="PANTHER" id="PTHR43201:SF5">
    <property type="entry name" value="MEDIUM-CHAIN ACYL-COA LIGASE ACSF2, MITOCHONDRIAL"/>
    <property type="match status" value="1"/>
</dbReference>
<dbReference type="SUPFAM" id="SSF56801">
    <property type="entry name" value="Acetyl-CoA synthetase-like"/>
    <property type="match status" value="1"/>
</dbReference>
<dbReference type="EMBL" id="JANILD010000001">
    <property type="protein sequence ID" value="MCQ9302738.1"/>
    <property type="molecule type" value="Genomic_DNA"/>
</dbReference>
<dbReference type="RefSeq" id="WP_257099451.1">
    <property type="nucleotide sequence ID" value="NZ_JANILD010000001.1"/>
</dbReference>
<evidence type="ECO:0000313" key="7">
    <source>
        <dbReference type="Proteomes" id="UP001204068"/>
    </source>
</evidence>
<proteinExistence type="inferred from homology"/>
<keyword evidence="3" id="KW-0436">Ligase</keyword>
<dbReference type="AlphaFoldDB" id="A0AAW5LLU1"/>
<dbReference type="InterPro" id="IPR042099">
    <property type="entry name" value="ANL_N_sf"/>
</dbReference>
<feature type="domain" description="AMP-dependent synthetase/ligase" evidence="5">
    <location>
        <begin position="125"/>
        <end position="330"/>
    </location>
</feature>
<comment type="similarity">
    <text evidence="1">Belongs to the ATP-dependent AMP-binding enzyme family.</text>
</comment>
<evidence type="ECO:0000256" key="2">
    <source>
        <dbReference type="ARBA" id="ARBA00017625"/>
    </source>
</evidence>
<evidence type="ECO:0000259" key="5">
    <source>
        <dbReference type="Pfam" id="PF00501"/>
    </source>
</evidence>
<accession>A0AAW5LLU1</accession>
<sequence length="469" mass="54034">MIKVTIKVGDFVMQVLELINQQLNTKEDRIAMYIDETHITYNDLMIESEKIATALIQYPKNIMIGITMKNPIQFIKWYIAALKCELIPCILDPYISEEKTNELLTLYHIPLLVDDSSKVTYRKIENNTSLPRDILHIGFTSGTTGIPKAYMRNHQSWIQSFKYNEDLLKGYTNIIIAPGPYAHSLTLYAMIYTLCTGRTFIGQKKFNTQILNKLINKFSENQTMFIVPTMLYSLLNHNVHLMNVTSIFSSGAKLSTQIFEKFKHKYPYIDLIEFFGSSEASFISYNINGQADSESVGKLFPSVQVQIKDKDENNIGRLYVKSDMTFSGYLNEDVSDEWIKIGDWATISKDQELRLFGRESDRLIIGGKNVYPEIIEQKLLNLDIVDEAIIISKQHNKFGEIAILLYKGKDDLEYLNMKEYLLACGLSRYEIPSQMIRVKKMKYTASGKIARYKMKSIYELGGKAWNQLL</sequence>
<dbReference type="Gene3D" id="3.40.50.12780">
    <property type="entry name" value="N-terminal domain of ligase-like"/>
    <property type="match status" value="1"/>
</dbReference>
<reference evidence="6" key="1">
    <citation type="submission" date="2022-07" db="EMBL/GenBank/DDBJ databases">
        <title>Bacterial species isolated from the porcine tonsil microbiota.</title>
        <authorList>
            <person name="Oliveira I.M.F."/>
        </authorList>
    </citation>
    <scope>NUCLEOTIDE SEQUENCE</scope>
    <source>
        <strain evidence="6">8QC2O2</strain>
    </source>
</reference>
<evidence type="ECO:0000256" key="4">
    <source>
        <dbReference type="ARBA" id="ARBA00032875"/>
    </source>
</evidence>
<protein>
    <recommendedName>
        <fullName evidence="2">Putative long chain fatty acid-CoA ligase VraA</fullName>
    </recommendedName>
    <alternativeName>
        <fullName evidence="4">Acyl-CoA synthetase</fullName>
    </alternativeName>
</protein>
<evidence type="ECO:0000256" key="3">
    <source>
        <dbReference type="ARBA" id="ARBA00022598"/>
    </source>
</evidence>
<name>A0AAW5LLU1_MAMSC</name>
<dbReference type="PROSITE" id="PS00455">
    <property type="entry name" value="AMP_BINDING"/>
    <property type="match status" value="1"/>
</dbReference>
<dbReference type="GO" id="GO:0031956">
    <property type="term" value="F:medium-chain fatty acid-CoA ligase activity"/>
    <property type="evidence" value="ECO:0007669"/>
    <property type="project" value="TreeGrafter"/>
</dbReference>
<dbReference type="GO" id="GO:0006631">
    <property type="term" value="P:fatty acid metabolic process"/>
    <property type="evidence" value="ECO:0007669"/>
    <property type="project" value="TreeGrafter"/>
</dbReference>
<evidence type="ECO:0000313" key="6">
    <source>
        <dbReference type="EMBL" id="MCQ9302738.1"/>
    </source>
</evidence>
<dbReference type="InterPro" id="IPR000873">
    <property type="entry name" value="AMP-dep_synth/lig_dom"/>
</dbReference>
<dbReference type="Proteomes" id="UP001204068">
    <property type="component" value="Unassembled WGS sequence"/>
</dbReference>
<organism evidence="6 7">
    <name type="scientific">Mammaliicoccus sciuri</name>
    <name type="common">Staphylococcus sciuri</name>
    <dbReference type="NCBI Taxonomy" id="1296"/>
    <lineage>
        <taxon>Bacteria</taxon>
        <taxon>Bacillati</taxon>
        <taxon>Bacillota</taxon>
        <taxon>Bacilli</taxon>
        <taxon>Bacillales</taxon>
        <taxon>Staphylococcaceae</taxon>
        <taxon>Mammaliicoccus</taxon>
    </lineage>
</organism>
<dbReference type="InterPro" id="IPR020845">
    <property type="entry name" value="AMP-binding_CS"/>
</dbReference>